<dbReference type="WBParaSite" id="nRc.2.0.1.t27328-RA">
    <property type="protein sequence ID" value="nRc.2.0.1.t27328-RA"/>
    <property type="gene ID" value="nRc.2.0.1.g27328"/>
</dbReference>
<protein>
    <submittedName>
        <fullName evidence="2">Uncharacterized protein</fullName>
    </submittedName>
</protein>
<evidence type="ECO:0000313" key="2">
    <source>
        <dbReference type="WBParaSite" id="nRc.2.0.1.t27328-RA"/>
    </source>
</evidence>
<accession>A0A915JMJ3</accession>
<keyword evidence="1" id="KW-1185">Reference proteome</keyword>
<reference evidence="2" key="1">
    <citation type="submission" date="2022-11" db="UniProtKB">
        <authorList>
            <consortium name="WormBaseParasite"/>
        </authorList>
    </citation>
    <scope>IDENTIFICATION</scope>
</reference>
<sequence length="196" mass="22659">MDQPSEIVVNVDNDIISAKAKTSTPRKRKEVPRKAANFLDATLSMSGINPSFDNDKLFFLGNHAIEIDSLMEPPLEWIDREINQHHVDFLFNFFCEKPSSIFSMSPWLVIIKATRGQFDPNKVHLFEKVLIGGRHRKLALQKLKVERPEIFTSMWRNNIIHATCYSSEMPSELIALKAMENNIDNRQGLKSDWFDR</sequence>
<evidence type="ECO:0000313" key="1">
    <source>
        <dbReference type="Proteomes" id="UP000887565"/>
    </source>
</evidence>
<organism evidence="1 2">
    <name type="scientific">Romanomermis culicivorax</name>
    <name type="common">Nematode worm</name>
    <dbReference type="NCBI Taxonomy" id="13658"/>
    <lineage>
        <taxon>Eukaryota</taxon>
        <taxon>Metazoa</taxon>
        <taxon>Ecdysozoa</taxon>
        <taxon>Nematoda</taxon>
        <taxon>Enoplea</taxon>
        <taxon>Dorylaimia</taxon>
        <taxon>Mermithida</taxon>
        <taxon>Mermithoidea</taxon>
        <taxon>Mermithidae</taxon>
        <taxon>Romanomermis</taxon>
    </lineage>
</organism>
<dbReference type="Proteomes" id="UP000887565">
    <property type="component" value="Unplaced"/>
</dbReference>
<name>A0A915JMJ3_ROMCU</name>
<proteinExistence type="predicted"/>
<dbReference type="AlphaFoldDB" id="A0A915JMJ3"/>